<dbReference type="AlphaFoldDB" id="A0A1S8A744"/>
<dbReference type="Pfam" id="PF06985">
    <property type="entry name" value="HET"/>
    <property type="match status" value="1"/>
</dbReference>
<keyword evidence="3" id="KW-0808">Transferase</keyword>
<dbReference type="OMA" id="IWIYLER"/>
<evidence type="ECO:0000256" key="1">
    <source>
        <dbReference type="SAM" id="MobiDB-lite"/>
    </source>
</evidence>
<evidence type="ECO:0000313" key="4">
    <source>
        <dbReference type="Proteomes" id="UP000054516"/>
    </source>
</evidence>
<evidence type="ECO:0000259" key="2">
    <source>
        <dbReference type="Pfam" id="PF06985"/>
    </source>
</evidence>
<dbReference type="InterPro" id="IPR010730">
    <property type="entry name" value="HET"/>
</dbReference>
<keyword evidence="3" id="KW-0418">Kinase</keyword>
<feature type="domain" description="Heterokaryon incompatibility" evidence="2">
    <location>
        <begin position="65"/>
        <end position="211"/>
    </location>
</feature>
<reference evidence="3" key="1">
    <citation type="submission" date="2016-03" db="EMBL/GenBank/DDBJ databases">
        <title>Draft genome sequence of Rosellinia necatrix.</title>
        <authorList>
            <person name="Kanematsu S."/>
        </authorList>
    </citation>
    <scope>NUCLEOTIDE SEQUENCE [LARGE SCALE GENOMIC DNA]</scope>
    <source>
        <strain evidence="3">W97</strain>
    </source>
</reference>
<dbReference type="GO" id="GO:0016301">
    <property type="term" value="F:kinase activity"/>
    <property type="evidence" value="ECO:0007669"/>
    <property type="project" value="UniProtKB-KW"/>
</dbReference>
<sequence>MYFRLLNRWLEDCDKNHTGCRPTTAELSLFRTPTRLLDVGETGSPSVHLVETKSWETCQDRCLKYIAVSHPWGEQTEHTHYCTTSSNINRHKAGIPIDILPNTFRDAIQVTRELGVRYLWIDSLCIVQGKDGDFSEEAIHMETVFSSAYCVIAATCAKGMSSGFLGARKDRNVIKVEKPGESPLYICEFIDHFQREVIEGPLNQRGWVLQERALARRTIYFAESQTYWECGEGVRCETLARMRNNQADLLGDPKFPKVATESTKGGRIRLYELLYKQYSRLRFTNIYDRPLAIAGIEQRLIRAFDTQGGYGVFTRYFGRGLLWQRDTASAPPGVMEPIRFPRRPQVCRVPSWSWMAYEGAIAFMNLPFGEIDWEERELRSPWDPAHLGLGSSSLSSSRPNNSSNSTWHTADANGGAGLTVIARDFSASADAYLVYDRGDRPDDHIVKCVIVGKRKGMTETDGERIYYVLIIAREQGSGLNVGYKRIGVGSLPGSLITLEEAGLRVQVL</sequence>
<dbReference type="PANTHER" id="PTHR33112:SF10">
    <property type="entry name" value="TOL"/>
    <property type="match status" value="1"/>
</dbReference>
<organism evidence="3">
    <name type="scientific">Rosellinia necatrix</name>
    <name type="common">White root-rot fungus</name>
    <dbReference type="NCBI Taxonomy" id="77044"/>
    <lineage>
        <taxon>Eukaryota</taxon>
        <taxon>Fungi</taxon>
        <taxon>Dikarya</taxon>
        <taxon>Ascomycota</taxon>
        <taxon>Pezizomycotina</taxon>
        <taxon>Sordariomycetes</taxon>
        <taxon>Xylariomycetidae</taxon>
        <taxon>Xylariales</taxon>
        <taxon>Xylariaceae</taxon>
        <taxon>Rosellinia</taxon>
    </lineage>
</organism>
<dbReference type="PANTHER" id="PTHR33112">
    <property type="entry name" value="DOMAIN PROTEIN, PUTATIVE-RELATED"/>
    <property type="match status" value="1"/>
</dbReference>
<feature type="compositionally biased region" description="Low complexity" evidence="1">
    <location>
        <begin position="391"/>
        <end position="405"/>
    </location>
</feature>
<gene>
    <name evidence="3" type="ORF">SAMD00023353_1500100</name>
</gene>
<evidence type="ECO:0000313" key="3">
    <source>
        <dbReference type="EMBL" id="GAW25873.1"/>
    </source>
</evidence>
<accession>A0A1S8A744</accession>
<dbReference type="Proteomes" id="UP000054516">
    <property type="component" value="Unassembled WGS sequence"/>
</dbReference>
<name>A0A1S8A744_ROSNE</name>
<keyword evidence="4" id="KW-1185">Reference proteome</keyword>
<protein>
    <submittedName>
        <fullName evidence="3">Putative serine threonine protein kinase</fullName>
    </submittedName>
</protein>
<dbReference type="STRING" id="77044.A0A1S8A744"/>
<proteinExistence type="predicted"/>
<dbReference type="EMBL" id="DF977460">
    <property type="protein sequence ID" value="GAW25873.1"/>
    <property type="molecule type" value="Genomic_DNA"/>
</dbReference>
<feature type="region of interest" description="Disordered" evidence="1">
    <location>
        <begin position="390"/>
        <end position="409"/>
    </location>
</feature>
<dbReference type="OrthoDB" id="4062651at2759"/>